<dbReference type="GO" id="GO:0005737">
    <property type="term" value="C:cytoplasm"/>
    <property type="evidence" value="ECO:0007669"/>
    <property type="project" value="TreeGrafter"/>
</dbReference>
<accession>A0A0F9P0A4</accession>
<dbReference type="SMART" id="SM00364">
    <property type="entry name" value="LRR_BAC"/>
    <property type="match status" value="7"/>
</dbReference>
<dbReference type="InterPro" id="IPR003591">
    <property type="entry name" value="Leu-rich_rpt_typical-subtyp"/>
</dbReference>
<dbReference type="SUPFAM" id="SSF52058">
    <property type="entry name" value="L domain-like"/>
    <property type="match status" value="1"/>
</dbReference>
<feature type="domain" description="Disease resistance R13L4/SHOC-2-like LRR" evidence="3">
    <location>
        <begin position="319"/>
        <end position="399"/>
    </location>
</feature>
<dbReference type="InterPro" id="IPR055414">
    <property type="entry name" value="LRR_R13L4/SHOC2-like"/>
</dbReference>
<evidence type="ECO:0000259" key="3">
    <source>
        <dbReference type="Pfam" id="PF23598"/>
    </source>
</evidence>
<gene>
    <name evidence="4" type="ORF">LCGC14_0903840</name>
</gene>
<dbReference type="InterPro" id="IPR001611">
    <property type="entry name" value="Leu-rich_rpt"/>
</dbReference>
<dbReference type="PROSITE" id="PS51450">
    <property type="entry name" value="LRR"/>
    <property type="match status" value="3"/>
</dbReference>
<dbReference type="InterPro" id="IPR032675">
    <property type="entry name" value="LRR_dom_sf"/>
</dbReference>
<protein>
    <recommendedName>
        <fullName evidence="3">Disease resistance R13L4/SHOC-2-like LRR domain-containing protein</fullName>
    </recommendedName>
</protein>
<dbReference type="Pfam" id="PF00560">
    <property type="entry name" value="LRR_1"/>
    <property type="match status" value="1"/>
</dbReference>
<keyword evidence="2" id="KW-0677">Repeat</keyword>
<reference evidence="4" key="1">
    <citation type="journal article" date="2015" name="Nature">
        <title>Complex archaea that bridge the gap between prokaryotes and eukaryotes.</title>
        <authorList>
            <person name="Spang A."/>
            <person name="Saw J.H."/>
            <person name="Jorgensen S.L."/>
            <person name="Zaremba-Niedzwiedzka K."/>
            <person name="Martijn J."/>
            <person name="Lind A.E."/>
            <person name="van Eijk R."/>
            <person name="Schleper C."/>
            <person name="Guy L."/>
            <person name="Ettema T.J."/>
        </authorList>
    </citation>
    <scope>NUCLEOTIDE SEQUENCE</scope>
</reference>
<dbReference type="EMBL" id="LAZR01002960">
    <property type="protein sequence ID" value="KKN23539.1"/>
    <property type="molecule type" value="Genomic_DNA"/>
</dbReference>
<dbReference type="PANTHER" id="PTHR48051">
    <property type="match status" value="1"/>
</dbReference>
<dbReference type="SMART" id="SM00369">
    <property type="entry name" value="LRR_TYP"/>
    <property type="match status" value="6"/>
</dbReference>
<dbReference type="AlphaFoldDB" id="A0A0F9P0A4"/>
<evidence type="ECO:0000256" key="2">
    <source>
        <dbReference type="ARBA" id="ARBA00022737"/>
    </source>
</evidence>
<evidence type="ECO:0000313" key="4">
    <source>
        <dbReference type="EMBL" id="KKN23539.1"/>
    </source>
</evidence>
<dbReference type="Gene3D" id="3.80.10.10">
    <property type="entry name" value="Ribonuclease Inhibitor"/>
    <property type="match status" value="1"/>
</dbReference>
<sequence>MDKKEFIINDYLSLKLEDGKTVIYVSGKQFRQCKFLLLDIPITDDGVKEFSLDDIDSIDEAAEKLNKSLEPRKNKAYTYTIPPEVEFWGHSSNLQVWYENGYNTRLLHYNLAFSLLQKLALAGDSQAKKVFKEEVIDRYNSGINSVREYLRSHEYLRNLTVEEFLSLIEDKNEIAIIEQLRASYPRIERRKTGGTVAIILRENLEIKKGRVVKLNLRGLELKQIPEYVRGLHHLEHLDASHNLLEELPEWINGFQSLKKLEIGNNHLKTLPEEIGALQSLEWMQAHDNELITLPESIGEIKSLKTLELYQNKLEVLPDSICNLFNLEKLDLRENNLKNLPKSIGELKNLKSLILEENQIKTLPETIIELKDLETLILANNKLFSLPILIGRLTVLKLVAISFNPLWKLPDSFYRLPILRKLFIEGTNLREDQLYIENFSSKVIDIYPYYSSKKEKEF</sequence>
<keyword evidence="1" id="KW-0433">Leucine-rich repeat</keyword>
<evidence type="ECO:0000256" key="1">
    <source>
        <dbReference type="ARBA" id="ARBA00022614"/>
    </source>
</evidence>
<dbReference type="Pfam" id="PF23598">
    <property type="entry name" value="LRR_14"/>
    <property type="match status" value="1"/>
</dbReference>
<dbReference type="InterPro" id="IPR050216">
    <property type="entry name" value="LRR_domain-containing"/>
</dbReference>
<comment type="caution">
    <text evidence="4">The sequence shown here is derived from an EMBL/GenBank/DDBJ whole genome shotgun (WGS) entry which is preliminary data.</text>
</comment>
<organism evidence="4">
    <name type="scientific">marine sediment metagenome</name>
    <dbReference type="NCBI Taxonomy" id="412755"/>
    <lineage>
        <taxon>unclassified sequences</taxon>
        <taxon>metagenomes</taxon>
        <taxon>ecological metagenomes</taxon>
    </lineage>
</organism>
<proteinExistence type="predicted"/>
<name>A0A0F9P0A4_9ZZZZ</name>
<dbReference type="PANTHER" id="PTHR48051:SF54">
    <property type="entry name" value="LEUCINE-RICH REPEAT-CONTAINING PROTEIN"/>
    <property type="match status" value="1"/>
</dbReference>